<dbReference type="GO" id="GO:0008270">
    <property type="term" value="F:zinc ion binding"/>
    <property type="evidence" value="ECO:0007669"/>
    <property type="project" value="UniProtKB-KW"/>
</dbReference>
<evidence type="ECO:0000256" key="4">
    <source>
        <dbReference type="ARBA" id="ARBA00022771"/>
    </source>
</evidence>
<evidence type="ECO:0000256" key="5">
    <source>
        <dbReference type="ARBA" id="ARBA00022833"/>
    </source>
</evidence>
<gene>
    <name evidence="13" type="ORF">TELCIR_04889</name>
</gene>
<dbReference type="Proteomes" id="UP000230423">
    <property type="component" value="Unassembled WGS sequence"/>
</dbReference>
<dbReference type="OrthoDB" id="6355676at2759"/>
<dbReference type="Pfam" id="PF00105">
    <property type="entry name" value="zf-C4"/>
    <property type="match status" value="1"/>
</dbReference>
<dbReference type="CDD" id="cd06966">
    <property type="entry name" value="NR_DBD_CAR"/>
    <property type="match status" value="1"/>
</dbReference>
<dbReference type="GO" id="GO:0004879">
    <property type="term" value="F:nuclear receptor activity"/>
    <property type="evidence" value="ECO:0007669"/>
    <property type="project" value="TreeGrafter"/>
</dbReference>
<evidence type="ECO:0000313" key="14">
    <source>
        <dbReference type="Proteomes" id="UP000230423"/>
    </source>
</evidence>
<evidence type="ECO:0000256" key="6">
    <source>
        <dbReference type="ARBA" id="ARBA00023015"/>
    </source>
</evidence>
<evidence type="ECO:0000313" key="13">
    <source>
        <dbReference type="EMBL" id="PIO73152.1"/>
    </source>
</evidence>
<dbReference type="PROSITE" id="PS00031">
    <property type="entry name" value="NUCLEAR_REC_DBD_1"/>
    <property type="match status" value="1"/>
</dbReference>
<dbReference type="InterPro" id="IPR050234">
    <property type="entry name" value="Nuclear_hormone_rcpt_NR1"/>
</dbReference>
<keyword evidence="5" id="KW-0862">Zinc</keyword>
<dbReference type="GO" id="GO:0000978">
    <property type="term" value="F:RNA polymerase II cis-regulatory region sequence-specific DNA binding"/>
    <property type="evidence" value="ECO:0007669"/>
    <property type="project" value="TreeGrafter"/>
</dbReference>
<dbReference type="GO" id="GO:0000122">
    <property type="term" value="P:negative regulation of transcription by RNA polymerase II"/>
    <property type="evidence" value="ECO:0007669"/>
    <property type="project" value="TreeGrafter"/>
</dbReference>
<keyword evidence="7" id="KW-0238">DNA-binding</keyword>
<keyword evidence="3" id="KW-0479">Metal-binding</keyword>
<dbReference type="PRINTS" id="PR00047">
    <property type="entry name" value="STROIDFINGER"/>
</dbReference>
<dbReference type="InterPro" id="IPR013088">
    <property type="entry name" value="Znf_NHR/GATA"/>
</dbReference>
<evidence type="ECO:0000256" key="7">
    <source>
        <dbReference type="ARBA" id="ARBA00023125"/>
    </source>
</evidence>
<name>A0A2G9UTT3_TELCI</name>
<evidence type="ECO:0000256" key="2">
    <source>
        <dbReference type="ARBA" id="ARBA00005993"/>
    </source>
</evidence>
<dbReference type="AlphaFoldDB" id="A0A2G9UTT3"/>
<dbReference type="GO" id="GO:0030154">
    <property type="term" value="P:cell differentiation"/>
    <property type="evidence" value="ECO:0007669"/>
    <property type="project" value="TreeGrafter"/>
</dbReference>
<evidence type="ECO:0000256" key="1">
    <source>
        <dbReference type="ARBA" id="ARBA00004123"/>
    </source>
</evidence>
<evidence type="ECO:0000259" key="12">
    <source>
        <dbReference type="PROSITE" id="PS51030"/>
    </source>
</evidence>
<dbReference type="GO" id="GO:0045944">
    <property type="term" value="P:positive regulation of transcription by RNA polymerase II"/>
    <property type="evidence" value="ECO:0007669"/>
    <property type="project" value="TreeGrafter"/>
</dbReference>
<keyword evidence="8" id="KW-0804">Transcription</keyword>
<dbReference type="FunFam" id="3.30.50.10:FF:000042">
    <property type="entry name" value="Nuclear hormone receptor HR96"/>
    <property type="match status" value="1"/>
</dbReference>
<dbReference type="SUPFAM" id="SSF48508">
    <property type="entry name" value="Nuclear receptor ligand-binding domain"/>
    <property type="match status" value="1"/>
</dbReference>
<dbReference type="SUPFAM" id="SSF57716">
    <property type="entry name" value="Glucocorticoid receptor-like (DNA-binding domain)"/>
    <property type="match status" value="1"/>
</dbReference>
<accession>A0A2G9UTT3</accession>
<evidence type="ECO:0000256" key="9">
    <source>
        <dbReference type="ARBA" id="ARBA00023170"/>
    </source>
</evidence>
<dbReference type="InterPro" id="IPR001628">
    <property type="entry name" value="Znf_hrmn_rcpt"/>
</dbReference>
<dbReference type="EMBL" id="KZ345508">
    <property type="protein sequence ID" value="PIO73152.1"/>
    <property type="molecule type" value="Genomic_DNA"/>
</dbReference>
<evidence type="ECO:0000256" key="11">
    <source>
        <dbReference type="SAM" id="MobiDB-lite"/>
    </source>
</evidence>
<evidence type="ECO:0000256" key="3">
    <source>
        <dbReference type="ARBA" id="ARBA00022723"/>
    </source>
</evidence>
<keyword evidence="4" id="KW-0863">Zinc-finger</keyword>
<evidence type="ECO:0000256" key="8">
    <source>
        <dbReference type="ARBA" id="ARBA00023163"/>
    </source>
</evidence>
<protein>
    <submittedName>
        <fullName evidence="13">Zinc finger, C4 type</fullName>
    </submittedName>
</protein>
<dbReference type="PROSITE" id="PS51030">
    <property type="entry name" value="NUCLEAR_REC_DBD_2"/>
    <property type="match status" value="1"/>
</dbReference>
<dbReference type="InterPro" id="IPR035500">
    <property type="entry name" value="NHR-like_dom_sf"/>
</dbReference>
<feature type="compositionally biased region" description="Basic and acidic residues" evidence="11">
    <location>
        <begin position="17"/>
        <end position="26"/>
    </location>
</feature>
<dbReference type="PANTHER" id="PTHR24082:SF508">
    <property type="entry name" value="NUCLEAR HORMONE RECEPTOR FAMILY MEMBER NHR-48"/>
    <property type="match status" value="1"/>
</dbReference>
<feature type="domain" description="Nuclear receptor" evidence="12">
    <location>
        <begin position="45"/>
        <end position="120"/>
    </location>
</feature>
<dbReference type="PANTHER" id="PTHR24082">
    <property type="entry name" value="NUCLEAR HORMONE RECEPTOR"/>
    <property type="match status" value="1"/>
</dbReference>
<keyword evidence="10" id="KW-0539">Nucleus</keyword>
<comment type="subcellular location">
    <subcellularLocation>
        <location evidence="1">Nucleus</location>
    </subcellularLocation>
</comment>
<evidence type="ECO:0000256" key="10">
    <source>
        <dbReference type="ARBA" id="ARBA00023242"/>
    </source>
</evidence>
<dbReference type="Gene3D" id="1.10.565.10">
    <property type="entry name" value="Retinoid X Receptor"/>
    <property type="match status" value="1"/>
</dbReference>
<dbReference type="Gene3D" id="3.30.50.10">
    <property type="entry name" value="Erythroid Transcription Factor GATA-1, subunit A"/>
    <property type="match status" value="1"/>
</dbReference>
<dbReference type="GO" id="GO:0006950">
    <property type="term" value="P:response to stress"/>
    <property type="evidence" value="ECO:0007669"/>
    <property type="project" value="UniProtKB-ARBA"/>
</dbReference>
<keyword evidence="14" id="KW-1185">Reference proteome</keyword>
<comment type="similarity">
    <text evidence="2">Belongs to the nuclear hormone receptor family.</text>
</comment>
<proteinExistence type="inferred from homology"/>
<dbReference type="GO" id="GO:0005634">
    <property type="term" value="C:nucleus"/>
    <property type="evidence" value="ECO:0007669"/>
    <property type="project" value="UniProtKB-SubCell"/>
</dbReference>
<keyword evidence="6" id="KW-0805">Transcription regulation</keyword>
<organism evidence="13 14">
    <name type="scientific">Teladorsagia circumcincta</name>
    <name type="common">Brown stomach worm</name>
    <name type="synonym">Ostertagia circumcincta</name>
    <dbReference type="NCBI Taxonomy" id="45464"/>
    <lineage>
        <taxon>Eukaryota</taxon>
        <taxon>Metazoa</taxon>
        <taxon>Ecdysozoa</taxon>
        <taxon>Nematoda</taxon>
        <taxon>Chromadorea</taxon>
        <taxon>Rhabditida</taxon>
        <taxon>Rhabditina</taxon>
        <taxon>Rhabditomorpha</taxon>
        <taxon>Strongyloidea</taxon>
        <taxon>Trichostrongylidae</taxon>
        <taxon>Teladorsagia</taxon>
    </lineage>
</organism>
<feature type="region of interest" description="Disordered" evidence="11">
    <location>
        <begin position="17"/>
        <end position="41"/>
    </location>
</feature>
<sequence>MAVGGCRRRVDWRHSKGFDSSAEKPVNRKRTNTASSGGGEKRTANKICRVCGDKAFSYNFNVITCESCKAFFRRNANKEREIRCPFNEQCEINVVSRRFCQRCRLAKCFDVGMKKEWIMSDEARLEKKQRVEENRERRMADAMARAENIDDDDTQNDSDVADRMRQRAVQTQEINPQYDVSKNETRLEETQPVIRPSEELYSLNPPPEHPNVPIVVPPLLEAGSTAVAQSLADVSSTTTAAPTMDVDPATTMSSSGFIPPAVESGLLVMPASNPVDPSFMAQAQLAAAAAAQVQVQAAINQHQGHGIGFHGGEFQPPILAPAPATSLLLTPSLNPITPMTDMVTIPREVLVKLIENNPPRVNCTCQCTCGRYPPGCAIVDEVTKDLLAAGNNSSNADTSREEAKLESTEDFHMNGLLPSEESSVQWLNACAPTVDPSAVVVSFKRSRHDDLGLQQINFTDGCVRRFVRMLKRLPCFSLFSTYDRCLLIRKSCIPYMIIHNAISYDPKDPKFLGQSLDVRLSDVLPHCIRFYLSFKEELRSNENVMLIFGLLVVFDAETIGLQDRDGVSRQFSFYSSLLQRLLYSLDGNDSVRSSADYRHLLERLNAVGEVASHAVTMSHELDSTDVERLLHDFLE</sequence>
<dbReference type="SMART" id="SM00399">
    <property type="entry name" value="ZnF_C4"/>
    <property type="match status" value="1"/>
</dbReference>
<reference evidence="13 14" key="1">
    <citation type="submission" date="2015-09" db="EMBL/GenBank/DDBJ databases">
        <title>Draft genome of the parasitic nematode Teladorsagia circumcincta isolate WARC Sus (inbred).</title>
        <authorList>
            <person name="Mitreva M."/>
        </authorList>
    </citation>
    <scope>NUCLEOTIDE SEQUENCE [LARGE SCALE GENOMIC DNA]</scope>
    <source>
        <strain evidence="13 14">S</strain>
    </source>
</reference>
<keyword evidence="9" id="KW-0675">Receptor</keyword>